<feature type="region of interest" description="Disordered" evidence="1">
    <location>
        <begin position="1"/>
        <end position="43"/>
    </location>
</feature>
<dbReference type="RefSeq" id="WP_160985895.1">
    <property type="nucleotide sequence ID" value="NZ_WVTD01000007.1"/>
</dbReference>
<comment type="caution">
    <text evidence="2">The sequence shown here is derived from an EMBL/GenBank/DDBJ whole genome shotgun (WGS) entry which is preliminary data.</text>
</comment>
<proteinExistence type="predicted"/>
<reference evidence="2 3" key="1">
    <citation type="submission" date="2019-12" db="EMBL/GenBank/DDBJ databases">
        <authorList>
            <person name="Feng G."/>
            <person name="Zhu H."/>
        </authorList>
    </citation>
    <scope>NUCLEOTIDE SEQUENCE [LARGE SCALE GENOMIC DNA]</scope>
    <source>
        <strain evidence="2 3">FGD1</strain>
    </source>
</reference>
<evidence type="ECO:0000313" key="3">
    <source>
        <dbReference type="Proteomes" id="UP000465810"/>
    </source>
</evidence>
<protein>
    <submittedName>
        <fullName evidence="2">Uncharacterized protein</fullName>
    </submittedName>
</protein>
<evidence type="ECO:0000256" key="1">
    <source>
        <dbReference type="SAM" id="MobiDB-lite"/>
    </source>
</evidence>
<name>A0A7X4K7I3_9SPHN</name>
<gene>
    <name evidence="2" type="ORF">GR702_10750</name>
</gene>
<evidence type="ECO:0000313" key="2">
    <source>
        <dbReference type="EMBL" id="MYL98244.1"/>
    </source>
</evidence>
<keyword evidence="3" id="KW-1185">Reference proteome</keyword>
<organism evidence="2 3">
    <name type="scientific">Novosphingobium silvae</name>
    <dbReference type="NCBI Taxonomy" id="2692619"/>
    <lineage>
        <taxon>Bacteria</taxon>
        <taxon>Pseudomonadati</taxon>
        <taxon>Pseudomonadota</taxon>
        <taxon>Alphaproteobacteria</taxon>
        <taxon>Sphingomonadales</taxon>
        <taxon>Sphingomonadaceae</taxon>
        <taxon>Novosphingobium</taxon>
    </lineage>
</organism>
<dbReference type="AlphaFoldDB" id="A0A7X4K7I3"/>
<feature type="compositionally biased region" description="Basic and acidic residues" evidence="1">
    <location>
        <begin position="34"/>
        <end position="43"/>
    </location>
</feature>
<sequence>MGIAETSRPRPAKLPVQEAAPSDILDNVVAPEGARGERDRAKRERAAIPVSLLLEATRTAGMFQRSALGHLDHHAWLDRVQSDGQRLIDVLSQMGFRPKVEKLDPSVKR</sequence>
<dbReference type="EMBL" id="WVTD01000007">
    <property type="protein sequence ID" value="MYL98244.1"/>
    <property type="molecule type" value="Genomic_DNA"/>
</dbReference>
<dbReference type="Proteomes" id="UP000465810">
    <property type="component" value="Unassembled WGS sequence"/>
</dbReference>
<accession>A0A7X4K7I3</accession>